<evidence type="ECO:0000256" key="5">
    <source>
        <dbReference type="ARBA" id="ARBA00022692"/>
    </source>
</evidence>
<feature type="coiled-coil region" evidence="8">
    <location>
        <begin position="174"/>
        <end position="233"/>
    </location>
</feature>
<dbReference type="Gene3D" id="1.20.1600.10">
    <property type="entry name" value="Outer membrane efflux proteins (OEP)"/>
    <property type="match status" value="1"/>
</dbReference>
<name>A0A450TME1_9GAMM</name>
<evidence type="ECO:0000256" key="6">
    <source>
        <dbReference type="ARBA" id="ARBA00023136"/>
    </source>
</evidence>
<dbReference type="InterPro" id="IPR010130">
    <property type="entry name" value="T1SS_OMP_TolC"/>
</dbReference>
<dbReference type="PANTHER" id="PTHR30026:SF20">
    <property type="entry name" value="OUTER MEMBRANE PROTEIN TOLC"/>
    <property type="match status" value="1"/>
</dbReference>
<sequence length="503" mass="56437">MLRSIIGSILCALTALMSFCVYPGSIDKEALQIPPLFDETKISPITDGLGSAHNRKKQTIAVATILSPLAFDEEKKSIKAELVSGLLSVYGLALENDAKYRGAIGANRAAQELQPQARSYLLPNMELSLGVAENDRDIRKGGLYRTMGQAGFTSEEMKVTVTQPIYHKDLWVQLGQAKNRIKKADFNLALARQELMVRVAERYFEVLRTTDGLTFAEAEKKAIDKQLQQVRKQFKAGLIGITDVEEAKARYDLAIAREIEAKTQIDNAHEALWQITGKYLPRLGPLGKRMQPVFPEPNDIDRWTQIALAQNIELAIARQSAEVARTEIKRVRAGHLPTLDLVGTHYREGNSADQYGERDTRTSSITLQFRLPIYQGGLVLSQSREAIHRHSHSQALEEMVEISRSVQQKTRDGFWKVRSGISHINALKQVLQSTEIALKAVKKGFYVGTRNSVDVLNSQRKMFRAKKDHADARYDYVLDVLRLKQVAGVLSKEDLVMVNGWLE</sequence>
<evidence type="ECO:0000256" key="8">
    <source>
        <dbReference type="SAM" id="Coils"/>
    </source>
</evidence>
<keyword evidence="7" id="KW-0998">Cell outer membrane</keyword>
<dbReference type="NCBIfam" id="TIGR01844">
    <property type="entry name" value="type_I_sec_TolC"/>
    <property type="match status" value="1"/>
</dbReference>
<evidence type="ECO:0000256" key="1">
    <source>
        <dbReference type="ARBA" id="ARBA00004442"/>
    </source>
</evidence>
<dbReference type="GO" id="GO:1990281">
    <property type="term" value="C:efflux pump complex"/>
    <property type="evidence" value="ECO:0007669"/>
    <property type="project" value="TreeGrafter"/>
</dbReference>
<comment type="subcellular location">
    <subcellularLocation>
        <location evidence="1">Cell outer membrane</location>
    </subcellularLocation>
</comment>
<evidence type="ECO:0000256" key="3">
    <source>
        <dbReference type="ARBA" id="ARBA00022448"/>
    </source>
</evidence>
<keyword evidence="4" id="KW-1134">Transmembrane beta strand</keyword>
<keyword evidence="8" id="KW-0175">Coiled coil</keyword>
<protein>
    <submittedName>
        <fullName evidence="9">Outer membrane protein</fullName>
    </submittedName>
</protein>
<dbReference type="PANTHER" id="PTHR30026">
    <property type="entry name" value="OUTER MEMBRANE PROTEIN TOLC"/>
    <property type="match status" value="1"/>
</dbReference>
<dbReference type="InterPro" id="IPR003423">
    <property type="entry name" value="OMP_efflux"/>
</dbReference>
<proteinExistence type="inferred from homology"/>
<dbReference type="AlphaFoldDB" id="A0A450TME1"/>
<evidence type="ECO:0000256" key="4">
    <source>
        <dbReference type="ARBA" id="ARBA00022452"/>
    </source>
</evidence>
<keyword evidence="6" id="KW-0472">Membrane</keyword>
<dbReference type="GO" id="GO:0009279">
    <property type="term" value="C:cell outer membrane"/>
    <property type="evidence" value="ECO:0007669"/>
    <property type="project" value="UniProtKB-SubCell"/>
</dbReference>
<evidence type="ECO:0000256" key="7">
    <source>
        <dbReference type="ARBA" id="ARBA00023237"/>
    </source>
</evidence>
<accession>A0A450TME1</accession>
<dbReference type="GO" id="GO:0015288">
    <property type="term" value="F:porin activity"/>
    <property type="evidence" value="ECO:0007669"/>
    <property type="project" value="TreeGrafter"/>
</dbReference>
<keyword evidence="3" id="KW-0813">Transport</keyword>
<comment type="similarity">
    <text evidence="2">Belongs to the outer membrane factor (OMF) (TC 1.B.17) family.</text>
</comment>
<gene>
    <name evidence="9" type="ORF">BECKFW1821B_GA0114236_11551</name>
</gene>
<dbReference type="EMBL" id="CAADFD010000155">
    <property type="protein sequence ID" value="VFJ68886.1"/>
    <property type="molecule type" value="Genomic_DNA"/>
</dbReference>
<dbReference type="InterPro" id="IPR051906">
    <property type="entry name" value="TolC-like"/>
</dbReference>
<dbReference type="Pfam" id="PF02321">
    <property type="entry name" value="OEP"/>
    <property type="match status" value="2"/>
</dbReference>
<keyword evidence="5" id="KW-0812">Transmembrane</keyword>
<evidence type="ECO:0000313" key="9">
    <source>
        <dbReference type="EMBL" id="VFJ68886.1"/>
    </source>
</evidence>
<dbReference type="SUPFAM" id="SSF56954">
    <property type="entry name" value="Outer membrane efflux proteins (OEP)"/>
    <property type="match status" value="1"/>
</dbReference>
<organism evidence="9">
    <name type="scientific">Candidatus Kentrum sp. FW</name>
    <dbReference type="NCBI Taxonomy" id="2126338"/>
    <lineage>
        <taxon>Bacteria</taxon>
        <taxon>Pseudomonadati</taxon>
        <taxon>Pseudomonadota</taxon>
        <taxon>Gammaproteobacteria</taxon>
        <taxon>Candidatus Kentrum</taxon>
    </lineage>
</organism>
<reference evidence="9" key="1">
    <citation type="submission" date="2019-02" db="EMBL/GenBank/DDBJ databases">
        <authorList>
            <person name="Gruber-Vodicka R. H."/>
            <person name="Seah K. B. B."/>
        </authorList>
    </citation>
    <scope>NUCLEOTIDE SEQUENCE</scope>
    <source>
        <strain evidence="9">BECK_BZ106</strain>
    </source>
</reference>
<evidence type="ECO:0000256" key="2">
    <source>
        <dbReference type="ARBA" id="ARBA00007613"/>
    </source>
</evidence>
<dbReference type="GO" id="GO:0015562">
    <property type="term" value="F:efflux transmembrane transporter activity"/>
    <property type="evidence" value="ECO:0007669"/>
    <property type="project" value="InterPro"/>
</dbReference>